<accession>A0A378X0Z5</accession>
<name>A0A378X0Z5_9NOCA</name>
<dbReference type="Gene3D" id="3.40.50.1820">
    <property type="entry name" value="alpha/beta hydrolase"/>
    <property type="match status" value="1"/>
</dbReference>
<dbReference type="GO" id="GO:0005576">
    <property type="term" value="C:extracellular region"/>
    <property type="evidence" value="ECO:0007669"/>
    <property type="project" value="InterPro"/>
</dbReference>
<reference evidence="3 4" key="1">
    <citation type="submission" date="2018-06" db="EMBL/GenBank/DDBJ databases">
        <authorList>
            <consortium name="Pathogen Informatics"/>
            <person name="Doyle S."/>
        </authorList>
    </citation>
    <scope>NUCLEOTIDE SEQUENCE [LARGE SCALE GENOMIC DNA]</scope>
    <source>
        <strain evidence="3 4">NCTC13184</strain>
    </source>
</reference>
<dbReference type="PANTHER" id="PTHR43037">
    <property type="entry name" value="UNNAMED PRODUCT-RELATED"/>
    <property type="match status" value="1"/>
</dbReference>
<dbReference type="InterPro" id="IPR029058">
    <property type="entry name" value="AB_hydrolase_fold"/>
</dbReference>
<organism evidence="3 4">
    <name type="scientific">Nocardia africana</name>
    <dbReference type="NCBI Taxonomy" id="134964"/>
    <lineage>
        <taxon>Bacteria</taxon>
        <taxon>Bacillati</taxon>
        <taxon>Actinomycetota</taxon>
        <taxon>Actinomycetes</taxon>
        <taxon>Mycobacteriales</taxon>
        <taxon>Nocardiaceae</taxon>
        <taxon>Nocardia</taxon>
    </lineage>
</organism>
<dbReference type="SUPFAM" id="SSF53474">
    <property type="entry name" value="alpha/beta-Hydrolases"/>
    <property type="match status" value="1"/>
</dbReference>
<dbReference type="AlphaFoldDB" id="A0A378X0Z5"/>
<dbReference type="Proteomes" id="UP000255082">
    <property type="component" value="Unassembled WGS sequence"/>
</dbReference>
<evidence type="ECO:0000313" key="4">
    <source>
        <dbReference type="Proteomes" id="UP000255082"/>
    </source>
</evidence>
<proteinExistence type="predicted"/>
<sequence>MDPVYGCAMDKPFAPILAGVAAAGLIAAVCGCAPLHASPAGDRTVTVETGGLPRQYLIHEPSSRGPGKRPAVLIFHGGGGTAENMAATTGFDTLADTAGFVAVYPVGSGKSWNDGRGADTAAGANAVDDVAFVSAIIDRLVADDDVDPHRVYATGLSNGAMFTEYLGCRLSAKIAAIAPVAGPLPAADAADCAPSHPMPVLEIHGTADPIVPYDGGVVRVTSGRHGPGTSPVLSVDATQQLWRTKGECGPVTTSELPKTAEDGTAVHTAAAACAGDARVAAYSIDNGGHTWPGGPQYLPAALVGKVSRQFDATTVIWQFFSGR</sequence>
<dbReference type="Pfam" id="PF10503">
    <property type="entry name" value="Esterase_PHB"/>
    <property type="match status" value="1"/>
</dbReference>
<dbReference type="PANTHER" id="PTHR43037:SF1">
    <property type="entry name" value="BLL1128 PROTEIN"/>
    <property type="match status" value="1"/>
</dbReference>
<dbReference type="InterPro" id="IPR010126">
    <property type="entry name" value="Esterase_phb"/>
</dbReference>
<dbReference type="EMBL" id="UGRU01000001">
    <property type="protein sequence ID" value="SUA46233.1"/>
    <property type="molecule type" value="Genomic_DNA"/>
</dbReference>
<protein>
    <submittedName>
        <fullName evidence="3">Poly(3-hydroxybutyrate) depolymerase</fullName>
    </submittedName>
</protein>
<dbReference type="GO" id="GO:0016787">
    <property type="term" value="F:hydrolase activity"/>
    <property type="evidence" value="ECO:0007669"/>
    <property type="project" value="UniProtKB-KW"/>
</dbReference>
<keyword evidence="1" id="KW-0732">Signal</keyword>
<evidence type="ECO:0000256" key="2">
    <source>
        <dbReference type="ARBA" id="ARBA00022801"/>
    </source>
</evidence>
<gene>
    <name evidence="3" type="ORF">NCTC13184_04758</name>
</gene>
<evidence type="ECO:0000313" key="3">
    <source>
        <dbReference type="EMBL" id="SUA46233.1"/>
    </source>
</evidence>
<dbReference type="InterPro" id="IPR050955">
    <property type="entry name" value="Plant_Biomass_Hydrol_Est"/>
</dbReference>
<evidence type="ECO:0000256" key="1">
    <source>
        <dbReference type="ARBA" id="ARBA00022729"/>
    </source>
</evidence>
<keyword evidence="2" id="KW-0378">Hydrolase</keyword>